<dbReference type="GO" id="GO:0071051">
    <property type="term" value="P:poly(A)-dependent snoRNA 3'-end processing"/>
    <property type="evidence" value="ECO:0007669"/>
    <property type="project" value="TreeGrafter"/>
</dbReference>
<dbReference type="Proteomes" id="UP000663829">
    <property type="component" value="Unassembled WGS sequence"/>
</dbReference>
<dbReference type="GO" id="GO:0071039">
    <property type="term" value="P:nuclear polyadenylation-dependent CUT catabolic process"/>
    <property type="evidence" value="ECO:0007669"/>
    <property type="project" value="TreeGrafter"/>
</dbReference>
<evidence type="ECO:0000313" key="1">
    <source>
        <dbReference type="EMBL" id="CAF1445936.1"/>
    </source>
</evidence>
<name>A0A815P9B6_9BILA</name>
<comment type="caution">
    <text evidence="1">The sequence shown here is derived from an EMBL/GenBank/DDBJ whole genome shotgun (WGS) entry which is preliminary data.</text>
</comment>
<dbReference type="GO" id="GO:0071038">
    <property type="term" value="P:TRAMP-dependent tRNA surveillance pathway"/>
    <property type="evidence" value="ECO:0007669"/>
    <property type="project" value="TreeGrafter"/>
</dbReference>
<evidence type="ECO:0000313" key="2">
    <source>
        <dbReference type="EMBL" id="CAF4320614.1"/>
    </source>
</evidence>
<dbReference type="PANTHER" id="PTHR12124:SF47">
    <property type="entry name" value="EXOSOME COMPONENT 10"/>
    <property type="match status" value="1"/>
</dbReference>
<feature type="non-terminal residue" evidence="1">
    <location>
        <position position="1"/>
    </location>
</feature>
<dbReference type="GO" id="GO:0005730">
    <property type="term" value="C:nucleolus"/>
    <property type="evidence" value="ECO:0007669"/>
    <property type="project" value="TreeGrafter"/>
</dbReference>
<gene>
    <name evidence="1" type="ORF">GPM918_LOCUS34544</name>
    <name evidence="2" type="ORF">SRO942_LOCUS35245</name>
</gene>
<dbReference type="InterPro" id="IPR036397">
    <property type="entry name" value="RNaseH_sf"/>
</dbReference>
<keyword evidence="3" id="KW-1185">Reference proteome</keyword>
<dbReference type="GO" id="GO:0000176">
    <property type="term" value="C:nuclear exosome (RNase complex)"/>
    <property type="evidence" value="ECO:0007669"/>
    <property type="project" value="TreeGrafter"/>
</dbReference>
<dbReference type="GO" id="GO:0071040">
    <property type="term" value="P:nuclear polyadenylation-dependent antisense transcript catabolic process"/>
    <property type="evidence" value="ECO:0007669"/>
    <property type="project" value="TreeGrafter"/>
</dbReference>
<dbReference type="SUPFAM" id="SSF53098">
    <property type="entry name" value="Ribonuclease H-like"/>
    <property type="match status" value="1"/>
</dbReference>
<dbReference type="GO" id="GO:0071044">
    <property type="term" value="P:histone mRNA catabolic process"/>
    <property type="evidence" value="ECO:0007669"/>
    <property type="project" value="TreeGrafter"/>
</dbReference>
<organism evidence="1 3">
    <name type="scientific">Didymodactylos carnosus</name>
    <dbReference type="NCBI Taxonomy" id="1234261"/>
    <lineage>
        <taxon>Eukaryota</taxon>
        <taxon>Metazoa</taxon>
        <taxon>Spiralia</taxon>
        <taxon>Gnathifera</taxon>
        <taxon>Rotifera</taxon>
        <taxon>Eurotatoria</taxon>
        <taxon>Bdelloidea</taxon>
        <taxon>Philodinida</taxon>
        <taxon>Philodinidae</taxon>
        <taxon>Didymodactylos</taxon>
    </lineage>
</organism>
<dbReference type="EMBL" id="CAJNOQ010019233">
    <property type="protein sequence ID" value="CAF1445936.1"/>
    <property type="molecule type" value="Genomic_DNA"/>
</dbReference>
<dbReference type="GO" id="GO:0071035">
    <property type="term" value="P:nuclear polyadenylation-dependent rRNA catabolic process"/>
    <property type="evidence" value="ECO:0007669"/>
    <property type="project" value="TreeGrafter"/>
</dbReference>
<dbReference type="GO" id="GO:0003727">
    <property type="term" value="F:single-stranded RNA binding"/>
    <property type="evidence" value="ECO:0007669"/>
    <property type="project" value="TreeGrafter"/>
</dbReference>
<dbReference type="OrthoDB" id="2250022at2759"/>
<sequence>TSPAFENYLHVDTLEKLKTMLSDIEKAQDLATDLQNYSYRSYEGFTCLLQISTRTTDYIANCL</sequence>
<protein>
    <submittedName>
        <fullName evidence="1">Uncharacterized protein</fullName>
    </submittedName>
</protein>
<dbReference type="AlphaFoldDB" id="A0A815P9B6"/>
<dbReference type="InterPro" id="IPR045092">
    <property type="entry name" value="Rrp6-like"/>
</dbReference>
<reference evidence="1" key="1">
    <citation type="submission" date="2021-02" db="EMBL/GenBank/DDBJ databases">
        <authorList>
            <person name="Nowell W R."/>
        </authorList>
    </citation>
    <scope>NUCLEOTIDE SEQUENCE</scope>
</reference>
<accession>A0A815P9B6</accession>
<dbReference type="InterPro" id="IPR012337">
    <property type="entry name" value="RNaseH-like_sf"/>
</dbReference>
<proteinExistence type="predicted"/>
<dbReference type="Gene3D" id="3.30.420.10">
    <property type="entry name" value="Ribonuclease H-like superfamily/Ribonuclease H"/>
    <property type="match status" value="1"/>
</dbReference>
<evidence type="ECO:0000313" key="3">
    <source>
        <dbReference type="Proteomes" id="UP000663829"/>
    </source>
</evidence>
<dbReference type="GO" id="GO:0000175">
    <property type="term" value="F:3'-5'-RNA exonuclease activity"/>
    <property type="evidence" value="ECO:0007669"/>
    <property type="project" value="InterPro"/>
</dbReference>
<dbReference type="PANTHER" id="PTHR12124">
    <property type="entry name" value="POLYMYOSITIS/SCLERODERMA AUTOANTIGEN-RELATED"/>
    <property type="match status" value="1"/>
</dbReference>
<dbReference type="Proteomes" id="UP000681722">
    <property type="component" value="Unassembled WGS sequence"/>
</dbReference>
<dbReference type="EMBL" id="CAJOBC010084679">
    <property type="protein sequence ID" value="CAF4320614.1"/>
    <property type="molecule type" value="Genomic_DNA"/>
</dbReference>
<dbReference type="GO" id="GO:0000467">
    <property type="term" value="P:exonucleolytic trimming to generate mature 3'-end of 5.8S rRNA from tricistronic rRNA transcript (SSU-rRNA, 5.8S rRNA, LSU-rRNA)"/>
    <property type="evidence" value="ECO:0007669"/>
    <property type="project" value="InterPro"/>
</dbReference>
<dbReference type="GO" id="GO:0071037">
    <property type="term" value="P:nuclear polyadenylation-dependent snRNA catabolic process"/>
    <property type="evidence" value="ECO:0007669"/>
    <property type="project" value="TreeGrafter"/>
</dbReference>
<dbReference type="GO" id="GO:0071036">
    <property type="term" value="P:nuclear polyadenylation-dependent snoRNA catabolic process"/>
    <property type="evidence" value="ECO:0007669"/>
    <property type="project" value="TreeGrafter"/>
</dbReference>